<protein>
    <submittedName>
        <fullName evidence="1">Uncharacterized protein</fullName>
    </submittedName>
</protein>
<dbReference type="InterPro" id="IPR029039">
    <property type="entry name" value="Flavoprotein-like_sf"/>
</dbReference>
<evidence type="ECO:0000313" key="1">
    <source>
        <dbReference type="EMBL" id="MDP9927678.1"/>
    </source>
</evidence>
<dbReference type="SUPFAM" id="SSF52218">
    <property type="entry name" value="Flavoproteins"/>
    <property type="match status" value="1"/>
</dbReference>
<comment type="caution">
    <text evidence="1">The sequence shown here is derived from an EMBL/GenBank/DDBJ whole genome shotgun (WGS) entry which is preliminary data.</text>
</comment>
<dbReference type="Gene3D" id="3.40.50.360">
    <property type="match status" value="1"/>
</dbReference>
<sequence>MLTISNQFSVAKTFLKFEDASRMKPSPHYERVPDVTEELVQFMVLTRDGAGYLVDRCSERRESAKALSRRDNLRNT</sequence>
<dbReference type="InterPro" id="IPR014063">
    <property type="entry name" value="Arsenate-R_ArsH"/>
</dbReference>
<dbReference type="Proteomes" id="UP001244295">
    <property type="component" value="Unassembled WGS sequence"/>
</dbReference>
<gene>
    <name evidence="1" type="ORF">J2W25_006732</name>
</gene>
<reference evidence="1" key="1">
    <citation type="submission" date="2023-07" db="EMBL/GenBank/DDBJ databases">
        <title>Sorghum-associated microbial communities from plants grown in Nebraska, USA.</title>
        <authorList>
            <person name="Schachtman D."/>
        </authorList>
    </citation>
    <scope>NUCLEOTIDE SEQUENCE</scope>
    <source>
        <strain evidence="1">DS2795</strain>
    </source>
</reference>
<organism evidence="1 2">
    <name type="scientific">Variovorax boronicumulans</name>
    <dbReference type="NCBI Taxonomy" id="436515"/>
    <lineage>
        <taxon>Bacteria</taxon>
        <taxon>Pseudomonadati</taxon>
        <taxon>Pseudomonadota</taxon>
        <taxon>Betaproteobacteria</taxon>
        <taxon>Burkholderiales</taxon>
        <taxon>Comamonadaceae</taxon>
        <taxon>Variovorax</taxon>
    </lineage>
</organism>
<dbReference type="AlphaFoldDB" id="A0AAW8E729"/>
<dbReference type="PANTHER" id="PTHR43590:SF1">
    <property type="entry name" value="ARSENIC RESISTANCE PROTEIN ARSH (AFU_ORTHOLOGUE AFUA_5G15030)"/>
    <property type="match status" value="1"/>
</dbReference>
<dbReference type="GO" id="GO:0016655">
    <property type="term" value="F:oxidoreductase activity, acting on NAD(P)H, quinone or similar compound as acceptor"/>
    <property type="evidence" value="ECO:0007669"/>
    <property type="project" value="TreeGrafter"/>
</dbReference>
<accession>A0AAW8E729</accession>
<dbReference type="PANTHER" id="PTHR43590">
    <property type="entry name" value="ARSENIC RESISTANCE PROTEIN ARSH (AFU_ORTHOLOGUE AFUA_5G15030)"/>
    <property type="match status" value="1"/>
</dbReference>
<name>A0AAW8E729_9BURK</name>
<dbReference type="EMBL" id="JAUSRR010000019">
    <property type="protein sequence ID" value="MDP9927678.1"/>
    <property type="molecule type" value="Genomic_DNA"/>
</dbReference>
<proteinExistence type="predicted"/>
<evidence type="ECO:0000313" key="2">
    <source>
        <dbReference type="Proteomes" id="UP001244295"/>
    </source>
</evidence>